<gene>
    <name evidence="2" type="ORF">BCR34DRAFT_358841</name>
</gene>
<keyword evidence="1" id="KW-1133">Transmembrane helix</keyword>
<protein>
    <submittedName>
        <fullName evidence="2">Uncharacterized protein</fullName>
    </submittedName>
</protein>
<comment type="caution">
    <text evidence="2">The sequence shown here is derived from an EMBL/GenBank/DDBJ whole genome shotgun (WGS) entry which is preliminary data.</text>
</comment>
<sequence>MATPQPPLTPEQRLAAQQRERTLKLLRNAAIAGVIICPIVAILPPRKLDLYTFGLGICFYLSADHLTESYTGRSIFENMAYKVGAPGSALPTERAREFQRLQEERKREREGVDKVVPVQRRGILQRIWMGDEKDGWKERRLQEEKEKLERGETYTGMIMDQIWEVWNWDKKKGGEEEEKKDKPKKE</sequence>
<keyword evidence="3" id="KW-1185">Reference proteome</keyword>
<feature type="transmembrane region" description="Helical" evidence="1">
    <location>
        <begin position="25"/>
        <end position="44"/>
    </location>
</feature>
<keyword evidence="1" id="KW-0472">Membrane</keyword>
<reference evidence="2 3" key="1">
    <citation type="submission" date="2016-07" db="EMBL/GenBank/DDBJ databases">
        <title>Pervasive Adenine N6-methylation of Active Genes in Fungi.</title>
        <authorList>
            <consortium name="DOE Joint Genome Institute"/>
            <person name="Mondo S.J."/>
            <person name="Dannebaum R.O."/>
            <person name="Kuo R.C."/>
            <person name="Labutti K."/>
            <person name="Haridas S."/>
            <person name="Kuo A."/>
            <person name="Salamov A."/>
            <person name="Ahrendt S.R."/>
            <person name="Lipzen A."/>
            <person name="Sullivan W."/>
            <person name="Andreopoulos W.B."/>
            <person name="Clum A."/>
            <person name="Lindquist E."/>
            <person name="Daum C."/>
            <person name="Ramamoorthy G.K."/>
            <person name="Gryganskyi A."/>
            <person name="Culley D."/>
            <person name="Magnuson J.K."/>
            <person name="James T.Y."/>
            <person name="O'Malley M.A."/>
            <person name="Stajich J.E."/>
            <person name="Spatafora J.W."/>
            <person name="Visel A."/>
            <person name="Grigoriev I.V."/>
        </authorList>
    </citation>
    <scope>NUCLEOTIDE SEQUENCE [LARGE SCALE GENOMIC DNA]</scope>
    <source>
        <strain evidence="2 3">CBS 115471</strain>
    </source>
</reference>
<accession>A0A1Y1ZIF8</accession>
<dbReference type="EMBL" id="MCFA01000079">
    <property type="protein sequence ID" value="ORY09974.1"/>
    <property type="molecule type" value="Genomic_DNA"/>
</dbReference>
<evidence type="ECO:0000313" key="3">
    <source>
        <dbReference type="Proteomes" id="UP000193144"/>
    </source>
</evidence>
<keyword evidence="1" id="KW-0812">Transmembrane</keyword>
<organism evidence="2 3">
    <name type="scientific">Clohesyomyces aquaticus</name>
    <dbReference type="NCBI Taxonomy" id="1231657"/>
    <lineage>
        <taxon>Eukaryota</taxon>
        <taxon>Fungi</taxon>
        <taxon>Dikarya</taxon>
        <taxon>Ascomycota</taxon>
        <taxon>Pezizomycotina</taxon>
        <taxon>Dothideomycetes</taxon>
        <taxon>Pleosporomycetidae</taxon>
        <taxon>Pleosporales</taxon>
        <taxon>Lindgomycetaceae</taxon>
        <taxon>Clohesyomyces</taxon>
    </lineage>
</organism>
<dbReference type="AlphaFoldDB" id="A0A1Y1ZIF8"/>
<evidence type="ECO:0000256" key="1">
    <source>
        <dbReference type="SAM" id="Phobius"/>
    </source>
</evidence>
<proteinExistence type="predicted"/>
<evidence type="ECO:0000313" key="2">
    <source>
        <dbReference type="EMBL" id="ORY09974.1"/>
    </source>
</evidence>
<name>A0A1Y1ZIF8_9PLEO</name>
<dbReference type="Proteomes" id="UP000193144">
    <property type="component" value="Unassembled WGS sequence"/>
</dbReference>
<dbReference type="OrthoDB" id="5411041at2759"/>